<dbReference type="InterPro" id="IPR016024">
    <property type="entry name" value="ARM-type_fold"/>
</dbReference>
<comment type="similarity">
    <text evidence="2">Belongs to the CWC22 family.</text>
</comment>
<dbReference type="InterPro" id="IPR003890">
    <property type="entry name" value="MIF4G-like_typ-3"/>
</dbReference>
<dbReference type="PROSITE" id="PS51366">
    <property type="entry name" value="MI"/>
    <property type="match status" value="1"/>
</dbReference>
<dbReference type="SMART" id="SM00543">
    <property type="entry name" value="MIF4G"/>
    <property type="match status" value="1"/>
</dbReference>
<dbReference type="GeneID" id="81595182"/>
<reference evidence="6" key="1">
    <citation type="submission" date="2022-12" db="EMBL/GenBank/DDBJ databases">
        <authorList>
            <person name="Petersen C."/>
        </authorList>
    </citation>
    <scope>NUCLEOTIDE SEQUENCE</scope>
    <source>
        <strain evidence="6">IBT 16125</strain>
    </source>
</reference>
<evidence type="ECO:0000256" key="4">
    <source>
        <dbReference type="SAM" id="MobiDB-lite"/>
    </source>
</evidence>
<sequence length="939" mass="105867">MPIGQQCPGVSWGKRKRRCVGVTALRFGGQNVWHFEKSSLTARLSASSSTERRDQFQEIATMPRPHHNTTSLPRDLRAELGIRDTYGDKKRQRNGPANRKERRQAERSNKKSGKPAAVPVKKSFQRRPVEKRYDEEEEENDDNFDVDLDEESSSDDTPAVTNSKRVSAQKLPSISKSAITKKSERPLEVSEETDNESAEYEGQTEEEESDEDSGADSIPRGAHISETVKSKLAQDDAEIAALEKKLGLKKGKKLPKAFAEDGLEDLMGDLGEASEDDSKKRKREADEWLQSKRQKALQRQAQVSEEEDEDDEDEEDFESDDGMDNLDEEIFGSESEDEDAEDSEFDGFDKEEEAAPKKRENPYVAPVAKTETAAPQKYIPPSLRARGDPESEALTRLRRRAQGHLNKLSEANLVSILAEFEKLYREHPRQNVTSMLISLLMGLIAERSALNDTFIVLHAGFIAAVYKIMGMDFGAEIVQKIVEAMDAGGDERGKFEGKEYINLVSLLCQLYNFHVIGHPLMFDYIRLFLQEITETNTELLLKIIRNAGPQLRQDDPSALKDIVLLIQPAIAKVGDGNLSVRTKFMIETITDLKNNRVRSGIGASVTSEHITKMRKILGSLNNSRVIRASEPINITRSDIHDSSKKGKWWLVGASWREDPLVSAREELSGMQTKNADAIMEDDSEAEPDLADLARAHRMNTDVRRSIFVAIMSATDFQDAQLRLLKLRLKRAQEFEIPRVLLHCAMEEEAHNPYYTLIARRLCGESGRRLKMSFMFALWNIFKRMGERGDDEEETEFDADDEETSVSMKAVVNLAKMYGMLIADGTLSLAVLKNLNFAYLQPKTKTFVELLIISIIQQSQKTKKAQKKKKSSKSSSDDAKDEAPLMQIFLRVQEAPQAAKGLIYFIRKVVAKTDLVAEKELKLVRWGCNVAVDALKAIQE</sequence>
<dbReference type="FunFam" id="1.25.40.180:FF:000050">
    <property type="entry name" value="Nuclear protein (Sgd1), putative"/>
    <property type="match status" value="1"/>
</dbReference>
<feature type="compositionally biased region" description="Polar residues" evidence="4">
    <location>
        <begin position="159"/>
        <end position="180"/>
    </location>
</feature>
<dbReference type="RefSeq" id="XP_056769046.1">
    <property type="nucleotide sequence ID" value="XM_056904939.1"/>
</dbReference>
<evidence type="ECO:0000256" key="2">
    <source>
        <dbReference type="ARBA" id="ARBA00006856"/>
    </source>
</evidence>
<feature type="compositionally biased region" description="Acidic residues" evidence="4">
    <location>
        <begin position="189"/>
        <end position="214"/>
    </location>
</feature>
<evidence type="ECO:0000313" key="7">
    <source>
        <dbReference type="Proteomes" id="UP001213681"/>
    </source>
</evidence>
<evidence type="ECO:0000256" key="1">
    <source>
        <dbReference type="ARBA" id="ARBA00004604"/>
    </source>
</evidence>
<dbReference type="Gene3D" id="1.25.40.180">
    <property type="match status" value="1"/>
</dbReference>
<dbReference type="AlphaFoldDB" id="A0AAD6CB78"/>
<dbReference type="EMBL" id="JAPVEA010000002">
    <property type="protein sequence ID" value="KAJ5460004.1"/>
    <property type="molecule type" value="Genomic_DNA"/>
</dbReference>
<name>A0AAD6CB78_9EURO</name>
<evidence type="ECO:0000313" key="6">
    <source>
        <dbReference type="EMBL" id="KAJ5460004.1"/>
    </source>
</evidence>
<evidence type="ECO:0000259" key="5">
    <source>
        <dbReference type="PROSITE" id="PS51366"/>
    </source>
</evidence>
<dbReference type="GO" id="GO:0042274">
    <property type="term" value="P:ribosomal small subunit biogenesis"/>
    <property type="evidence" value="ECO:0007669"/>
    <property type="project" value="TreeGrafter"/>
</dbReference>
<accession>A0AAD6CB78</accession>
<keyword evidence="3" id="KW-0539">Nucleus</keyword>
<feature type="domain" description="MI" evidence="5">
    <location>
        <begin position="701"/>
        <end position="836"/>
    </location>
</feature>
<comment type="caution">
    <text evidence="6">The sequence shown here is derived from an EMBL/GenBank/DDBJ whole genome shotgun (WGS) entry which is preliminary data.</text>
</comment>
<protein>
    <recommendedName>
        <fullName evidence="5">MI domain-containing protein</fullName>
    </recommendedName>
</protein>
<feature type="region of interest" description="Disordered" evidence="4">
    <location>
        <begin position="268"/>
        <end position="362"/>
    </location>
</feature>
<dbReference type="GO" id="GO:0005730">
    <property type="term" value="C:nucleolus"/>
    <property type="evidence" value="ECO:0007669"/>
    <property type="project" value="UniProtKB-SubCell"/>
</dbReference>
<dbReference type="Pfam" id="PF02854">
    <property type="entry name" value="MIF4G"/>
    <property type="match status" value="1"/>
</dbReference>
<dbReference type="PANTHER" id="PTHR18034">
    <property type="entry name" value="CELL CYCLE CONTROL PROTEIN CWF22-RELATED"/>
    <property type="match status" value="1"/>
</dbReference>
<dbReference type="Pfam" id="PF02847">
    <property type="entry name" value="MA3"/>
    <property type="match status" value="1"/>
</dbReference>
<dbReference type="GO" id="GO:0003723">
    <property type="term" value="F:RNA binding"/>
    <property type="evidence" value="ECO:0007669"/>
    <property type="project" value="InterPro"/>
</dbReference>
<evidence type="ECO:0000256" key="3">
    <source>
        <dbReference type="ARBA" id="ARBA00023242"/>
    </source>
</evidence>
<dbReference type="PANTHER" id="PTHR18034:SF4">
    <property type="entry name" value="NUCLEOLAR MIF4G DOMAIN-CONTAINING PROTEIN 1"/>
    <property type="match status" value="1"/>
</dbReference>
<keyword evidence="7" id="KW-1185">Reference proteome</keyword>
<dbReference type="SUPFAM" id="SSF48371">
    <property type="entry name" value="ARM repeat"/>
    <property type="match status" value="1"/>
</dbReference>
<feature type="compositionally biased region" description="Acidic residues" evidence="4">
    <location>
        <begin position="304"/>
        <end position="352"/>
    </location>
</feature>
<dbReference type="InterPro" id="IPR003891">
    <property type="entry name" value="Initiation_fac_eIF4g_MI"/>
</dbReference>
<feature type="compositionally biased region" description="Acidic residues" evidence="4">
    <location>
        <begin position="135"/>
        <end position="154"/>
    </location>
</feature>
<dbReference type="SMART" id="SM00544">
    <property type="entry name" value="MA3"/>
    <property type="match status" value="1"/>
</dbReference>
<feature type="compositionally biased region" description="Basic and acidic residues" evidence="4">
    <location>
        <begin position="74"/>
        <end position="89"/>
    </location>
</feature>
<dbReference type="Proteomes" id="UP001213681">
    <property type="component" value="Unassembled WGS sequence"/>
</dbReference>
<organism evidence="6 7">
    <name type="scientific">Penicillium daleae</name>
    <dbReference type="NCBI Taxonomy" id="63821"/>
    <lineage>
        <taxon>Eukaryota</taxon>
        <taxon>Fungi</taxon>
        <taxon>Dikarya</taxon>
        <taxon>Ascomycota</taxon>
        <taxon>Pezizomycotina</taxon>
        <taxon>Eurotiomycetes</taxon>
        <taxon>Eurotiomycetidae</taxon>
        <taxon>Eurotiales</taxon>
        <taxon>Aspergillaceae</taxon>
        <taxon>Penicillium</taxon>
    </lineage>
</organism>
<feature type="region of interest" description="Disordered" evidence="4">
    <location>
        <begin position="43"/>
        <end position="235"/>
    </location>
</feature>
<comment type="subcellular location">
    <subcellularLocation>
        <location evidence="1">Nucleus</location>
        <location evidence="1">Nucleolus</location>
    </subcellularLocation>
</comment>
<proteinExistence type="inferred from homology"/>
<feature type="compositionally biased region" description="Basic and acidic residues" evidence="4">
    <location>
        <begin position="276"/>
        <end position="290"/>
    </location>
</feature>
<reference evidence="6" key="2">
    <citation type="journal article" date="2023" name="IMA Fungus">
        <title>Comparative genomic study of the Penicillium genus elucidates a diverse pangenome and 15 lateral gene transfer events.</title>
        <authorList>
            <person name="Petersen C."/>
            <person name="Sorensen T."/>
            <person name="Nielsen M.R."/>
            <person name="Sondergaard T.E."/>
            <person name="Sorensen J.L."/>
            <person name="Fitzpatrick D.A."/>
            <person name="Frisvad J.C."/>
            <person name="Nielsen K.L."/>
        </authorList>
    </citation>
    <scope>NUCLEOTIDE SEQUENCE</scope>
    <source>
        <strain evidence="6">IBT 16125</strain>
    </source>
</reference>
<dbReference type="InterPro" id="IPR050781">
    <property type="entry name" value="CWC22_splicing_factor"/>
</dbReference>
<gene>
    <name evidence="6" type="ORF">N7458_001556</name>
</gene>